<comment type="caution">
    <text evidence="2">The sequence shown here is derived from an EMBL/GenBank/DDBJ whole genome shotgun (WGS) entry which is preliminary data.</text>
</comment>
<feature type="compositionally biased region" description="Polar residues" evidence="1">
    <location>
        <begin position="280"/>
        <end position="291"/>
    </location>
</feature>
<feature type="region of interest" description="Disordered" evidence="1">
    <location>
        <begin position="204"/>
        <end position="291"/>
    </location>
</feature>
<evidence type="ECO:0000313" key="3">
    <source>
        <dbReference type="Proteomes" id="UP001196413"/>
    </source>
</evidence>
<feature type="region of interest" description="Disordered" evidence="1">
    <location>
        <begin position="502"/>
        <end position="534"/>
    </location>
</feature>
<dbReference type="AlphaFoldDB" id="A0AAD5LYF7"/>
<dbReference type="EMBL" id="JAHQIW010000592">
    <property type="protein sequence ID" value="KAJ1348992.1"/>
    <property type="molecule type" value="Genomic_DNA"/>
</dbReference>
<dbReference type="Proteomes" id="UP001196413">
    <property type="component" value="Unassembled WGS sequence"/>
</dbReference>
<feature type="compositionally biased region" description="Basic and acidic residues" evidence="1">
    <location>
        <begin position="251"/>
        <end position="274"/>
    </location>
</feature>
<reference evidence="2" key="1">
    <citation type="submission" date="2021-06" db="EMBL/GenBank/DDBJ databases">
        <title>Parelaphostrongylus tenuis whole genome reference sequence.</title>
        <authorList>
            <person name="Garwood T.J."/>
            <person name="Larsen P.A."/>
            <person name="Fountain-Jones N.M."/>
            <person name="Garbe J.R."/>
            <person name="Macchietto M.G."/>
            <person name="Kania S.A."/>
            <person name="Gerhold R.W."/>
            <person name="Richards J.E."/>
            <person name="Wolf T.M."/>
        </authorList>
    </citation>
    <scope>NUCLEOTIDE SEQUENCE</scope>
    <source>
        <strain evidence="2">MNPRO001-30</strain>
        <tissue evidence="2">Meninges</tissue>
    </source>
</reference>
<feature type="compositionally biased region" description="Polar residues" evidence="1">
    <location>
        <begin position="229"/>
        <end position="246"/>
    </location>
</feature>
<keyword evidence="3" id="KW-1185">Reference proteome</keyword>
<gene>
    <name evidence="2" type="ORF">KIN20_004410</name>
</gene>
<accession>A0AAD5LYF7</accession>
<organism evidence="2 3">
    <name type="scientific">Parelaphostrongylus tenuis</name>
    <name type="common">Meningeal worm</name>
    <dbReference type="NCBI Taxonomy" id="148309"/>
    <lineage>
        <taxon>Eukaryota</taxon>
        <taxon>Metazoa</taxon>
        <taxon>Ecdysozoa</taxon>
        <taxon>Nematoda</taxon>
        <taxon>Chromadorea</taxon>
        <taxon>Rhabditida</taxon>
        <taxon>Rhabditina</taxon>
        <taxon>Rhabditomorpha</taxon>
        <taxon>Strongyloidea</taxon>
        <taxon>Metastrongylidae</taxon>
        <taxon>Parelaphostrongylus</taxon>
    </lineage>
</organism>
<protein>
    <submittedName>
        <fullName evidence="2">Uncharacterized protein</fullName>
    </submittedName>
</protein>
<proteinExistence type="predicted"/>
<sequence length="534" mass="59605">MKFASANDRSPSNVLYEEANVTLSNEEKCAKVGNNEDSKQSEHTQGKEREVPLINTLNHLRGELAFQQSMLINDSAAWNVCLYYMGRTEQLLSQIDNRTYPVESVSQGLQSLSEEISRVLPIVSDHAIQMWRWMNSVHRASMKVDCLRGFSSDNGSPHSVIESRDICRQHHLLAFNNRVLQSQSLAKENPAEISSLCVNVDEEKARTHQNSSLSKKRENTAAMGAQPMHNGQSAGIPSSTQGSCQDAVSLEGERQMRPADNTNRDHQVPDKIDCDLPGTSGRSGTRPQQTQRCQVIPRISAYAGSYSATPRGILTRLSLAELRLRIQQIRHICAGDQLYPQELTYMLLVAGDITYGGNQPQEGQFFYTMEQLPRVFGTSVPTIDARVGVQDFLTQMRRRALTVVGAVGYHFALHNTGGTTYSPPVLPPLGLYRSENEIVLRRVLGDREDILLLLRDFLKEFQFGRGPIIPRPDLRLAFSFRNYLAMVATREGFNNDHCEEYITDPVPPPESMSDLRDMENGAGKSGDNSDPAPP</sequence>
<name>A0AAD5LYF7_PARTN</name>
<evidence type="ECO:0000256" key="1">
    <source>
        <dbReference type="SAM" id="MobiDB-lite"/>
    </source>
</evidence>
<evidence type="ECO:0000313" key="2">
    <source>
        <dbReference type="EMBL" id="KAJ1348992.1"/>
    </source>
</evidence>